<keyword evidence="1" id="KW-0472">Membrane</keyword>
<sequence>MDEVYCLHQVKVEMIDFAYASYRRMLERSTLRVTSITDILREKEQLVVLENILDECSVHGELNDFFGHSWSVLGLDKMRANMEQNFTLKVARLSEIRGFKIQRFGWILSILFGLSGAVNLAQNFIAILQQRRRRLVPSVLTFLNAGYSVSVDIESSFSGVCSACRYSKERHFLRWQQNRQLEIIKNIGKACNTDKTPTYYLYDK</sequence>
<keyword evidence="1" id="KW-0812">Transmembrane</keyword>
<protein>
    <submittedName>
        <fullName evidence="2">Uncharacterized protein</fullName>
    </submittedName>
</protein>
<dbReference type="KEGG" id="mana:MAMMFC1_01301"/>
<reference evidence="2 3" key="1">
    <citation type="journal article" date="2018" name="Int. J. Syst. Evol. Microbiol.">
        <title>Methylomusa anaerophila gen. nov., sp. nov., an anaerobic methanol-utilizing bacterium isolated from a microbial fuel cell.</title>
        <authorList>
            <person name="Amano N."/>
            <person name="Yamamuro A."/>
            <person name="Miyahara M."/>
            <person name="Kouzuma A."/>
            <person name="Abe T."/>
            <person name="Watanabe K."/>
        </authorList>
    </citation>
    <scope>NUCLEOTIDE SEQUENCE [LARGE SCALE GENOMIC DNA]</scope>
    <source>
        <strain evidence="2 3">MMFC1</strain>
    </source>
</reference>
<evidence type="ECO:0000313" key="2">
    <source>
        <dbReference type="EMBL" id="BBB90640.1"/>
    </source>
</evidence>
<keyword evidence="3" id="KW-1185">Reference proteome</keyword>
<proteinExistence type="predicted"/>
<dbReference type="AlphaFoldDB" id="A0A348AHU2"/>
<organism evidence="2 3">
    <name type="scientific">Methylomusa anaerophila</name>
    <dbReference type="NCBI Taxonomy" id="1930071"/>
    <lineage>
        <taxon>Bacteria</taxon>
        <taxon>Bacillati</taxon>
        <taxon>Bacillota</taxon>
        <taxon>Negativicutes</taxon>
        <taxon>Selenomonadales</taxon>
        <taxon>Sporomusaceae</taxon>
        <taxon>Methylomusa</taxon>
    </lineage>
</organism>
<name>A0A348AHU2_9FIRM</name>
<evidence type="ECO:0000256" key="1">
    <source>
        <dbReference type="SAM" id="Phobius"/>
    </source>
</evidence>
<feature type="transmembrane region" description="Helical" evidence="1">
    <location>
        <begin position="104"/>
        <end position="128"/>
    </location>
</feature>
<dbReference type="EMBL" id="AP018449">
    <property type="protein sequence ID" value="BBB90640.1"/>
    <property type="molecule type" value="Genomic_DNA"/>
</dbReference>
<dbReference type="Proteomes" id="UP000276437">
    <property type="component" value="Chromosome"/>
</dbReference>
<accession>A0A348AHU2</accession>
<evidence type="ECO:0000313" key="3">
    <source>
        <dbReference type="Proteomes" id="UP000276437"/>
    </source>
</evidence>
<gene>
    <name evidence="2" type="ORF">MAMMFC1_01301</name>
</gene>
<keyword evidence="1" id="KW-1133">Transmembrane helix</keyword>